<sequence>MEIGSHASQGQLVITGLLQTSSELGRCLAVTSGQLPQVGNGRGGGGSESLALLFVVAVQPVADLGGHWESPVHTGANLACR</sequence>
<protein>
    <submittedName>
        <fullName evidence="1">Uncharacterized protein</fullName>
    </submittedName>
</protein>
<reference evidence="1" key="1">
    <citation type="submission" date="2024-06" db="EMBL/GenBank/DDBJ databases">
        <authorList>
            <person name="Agudelo-Romero P."/>
            <person name="Caparros-Martin J.A."/>
            <person name="Sharma A."/>
            <person name="Saladie M."/>
            <person name="Stick S.M."/>
            <person name="O'Gara F."/>
        </authorList>
    </citation>
    <scope>NUCLEOTIDE SEQUENCE</scope>
    <source>
        <strain evidence="1">VContig5</strain>
    </source>
</reference>
<proteinExistence type="predicted"/>
<dbReference type="EMBL" id="PP986819">
    <property type="protein sequence ID" value="XDI97919.1"/>
    <property type="molecule type" value="Genomic_DNA"/>
</dbReference>
<evidence type="ECO:0000313" key="1">
    <source>
        <dbReference type="EMBL" id="XDI97919.1"/>
    </source>
</evidence>
<name>A0AB39BYQ0_9CAUD</name>
<accession>A0AB39BYQ0</accession>
<organism evidence="1">
    <name type="scientific">Pakpunavirus sp</name>
    <dbReference type="NCBI Taxonomy" id="2833053"/>
    <lineage>
        <taxon>Viruses</taxon>
        <taxon>Duplodnaviria</taxon>
        <taxon>Heunggongvirae</taxon>
        <taxon>Uroviricota</taxon>
        <taxon>Caudoviricetes</taxon>
        <taxon>Vandenendeviridae</taxon>
        <taxon>Skurskavirinae</taxon>
        <taxon>Pakpunavirus</taxon>
    </lineage>
</organism>